<dbReference type="CDD" id="cd07185">
    <property type="entry name" value="OmpA_C-like"/>
    <property type="match status" value="1"/>
</dbReference>
<name>A0A2W5JZ88_9GAMM</name>
<keyword evidence="2 4" id="KW-0472">Membrane</keyword>
<evidence type="ECO:0000256" key="3">
    <source>
        <dbReference type="ARBA" id="ARBA00023237"/>
    </source>
</evidence>
<gene>
    <name evidence="7" type="ORF">DI564_16415</name>
</gene>
<dbReference type="Gene3D" id="3.30.1330.60">
    <property type="entry name" value="OmpA-like domain"/>
    <property type="match status" value="1"/>
</dbReference>
<protein>
    <recommendedName>
        <fullName evidence="6">OmpA-like domain-containing protein</fullName>
    </recommendedName>
</protein>
<feature type="coiled-coil region" evidence="5">
    <location>
        <begin position="89"/>
        <end position="146"/>
    </location>
</feature>
<dbReference type="InterPro" id="IPR006664">
    <property type="entry name" value="OMP_bac"/>
</dbReference>
<dbReference type="EMBL" id="QFPO01000022">
    <property type="protein sequence ID" value="PZQ10156.1"/>
    <property type="molecule type" value="Genomic_DNA"/>
</dbReference>
<organism evidence="7 8">
    <name type="scientific">Rhodanobacter denitrificans</name>
    <dbReference type="NCBI Taxonomy" id="666685"/>
    <lineage>
        <taxon>Bacteria</taxon>
        <taxon>Pseudomonadati</taxon>
        <taxon>Pseudomonadota</taxon>
        <taxon>Gammaproteobacteria</taxon>
        <taxon>Lysobacterales</taxon>
        <taxon>Rhodanobacteraceae</taxon>
        <taxon>Rhodanobacter</taxon>
    </lineage>
</organism>
<dbReference type="PRINTS" id="PR01021">
    <property type="entry name" value="OMPADOMAIN"/>
</dbReference>
<dbReference type="Pfam" id="PF00691">
    <property type="entry name" value="OmpA"/>
    <property type="match status" value="1"/>
</dbReference>
<feature type="domain" description="OmpA-like" evidence="6">
    <location>
        <begin position="214"/>
        <end position="330"/>
    </location>
</feature>
<dbReference type="Proteomes" id="UP000249046">
    <property type="component" value="Unassembled WGS sequence"/>
</dbReference>
<evidence type="ECO:0000256" key="5">
    <source>
        <dbReference type="SAM" id="Coils"/>
    </source>
</evidence>
<comment type="caution">
    <text evidence="7">The sequence shown here is derived from an EMBL/GenBank/DDBJ whole genome shotgun (WGS) entry which is preliminary data.</text>
</comment>
<evidence type="ECO:0000256" key="2">
    <source>
        <dbReference type="ARBA" id="ARBA00023136"/>
    </source>
</evidence>
<dbReference type="InterPro" id="IPR050330">
    <property type="entry name" value="Bact_OuterMem_StrucFunc"/>
</dbReference>
<evidence type="ECO:0000313" key="8">
    <source>
        <dbReference type="Proteomes" id="UP000249046"/>
    </source>
</evidence>
<dbReference type="PANTHER" id="PTHR30329">
    <property type="entry name" value="STATOR ELEMENT OF FLAGELLAR MOTOR COMPLEX"/>
    <property type="match status" value="1"/>
</dbReference>
<comment type="subcellular location">
    <subcellularLocation>
        <location evidence="1">Cell outer membrane</location>
    </subcellularLocation>
</comment>
<dbReference type="PROSITE" id="PS51257">
    <property type="entry name" value="PROKAR_LIPOPROTEIN"/>
    <property type="match status" value="1"/>
</dbReference>
<dbReference type="InterPro" id="IPR006690">
    <property type="entry name" value="OMPA-like_CS"/>
</dbReference>
<keyword evidence="3" id="KW-0998">Cell outer membrane</keyword>
<dbReference type="PANTHER" id="PTHR30329:SF21">
    <property type="entry name" value="LIPOPROTEIN YIAD-RELATED"/>
    <property type="match status" value="1"/>
</dbReference>
<evidence type="ECO:0000256" key="4">
    <source>
        <dbReference type="PROSITE-ProRule" id="PRU00473"/>
    </source>
</evidence>
<dbReference type="InterPro" id="IPR036737">
    <property type="entry name" value="OmpA-like_sf"/>
</dbReference>
<reference evidence="7 8" key="1">
    <citation type="submission" date="2017-08" db="EMBL/GenBank/DDBJ databases">
        <title>Infants hospitalized years apart are colonized by the same room-sourced microbial strains.</title>
        <authorList>
            <person name="Brooks B."/>
            <person name="Olm M.R."/>
            <person name="Firek B.A."/>
            <person name="Baker R."/>
            <person name="Thomas B.C."/>
            <person name="Morowitz M.J."/>
            <person name="Banfield J.F."/>
        </authorList>
    </citation>
    <scope>NUCLEOTIDE SEQUENCE [LARGE SCALE GENOMIC DNA]</scope>
    <source>
        <strain evidence="7">S2_005_003_R2_42</strain>
    </source>
</reference>
<dbReference type="GO" id="GO:0009279">
    <property type="term" value="C:cell outer membrane"/>
    <property type="evidence" value="ECO:0007669"/>
    <property type="project" value="UniProtKB-SubCell"/>
</dbReference>
<evidence type="ECO:0000259" key="6">
    <source>
        <dbReference type="PROSITE" id="PS51123"/>
    </source>
</evidence>
<dbReference type="InterPro" id="IPR006665">
    <property type="entry name" value="OmpA-like"/>
</dbReference>
<dbReference type="AlphaFoldDB" id="A0A2W5JZ88"/>
<dbReference type="PRINTS" id="PR01023">
    <property type="entry name" value="NAFLGMOTY"/>
</dbReference>
<sequence>MNRSHAGLWALALAAGLIGGCQTASPQRDLDLQRLERSLDQLAGDARLGGYASAEIARTRAALAALRESRRGGEEGTHEVYVAERLLDIAWATAQAQELENERARLEREHERLQLQVARRDAALARAELERQRLAAQIQAEEAARLAEAAEAARLQGDEAALAAESARAEAAQARRIADAQSQAAALAKQEAALAASAAESLRARLGALQATRGAQGMQMTLDDVAFAPGQAALKPEARAGLDKLVEFVNGEPARPVRIVGHTDATGGANANQVLSQRRAEAVRDALIAAGVDAGRITAIGAGSAQPVAGNDTPQGRARNRRVEVILEEH</sequence>
<evidence type="ECO:0000313" key="7">
    <source>
        <dbReference type="EMBL" id="PZQ10156.1"/>
    </source>
</evidence>
<accession>A0A2W5JZ88</accession>
<evidence type="ECO:0000256" key="1">
    <source>
        <dbReference type="ARBA" id="ARBA00004442"/>
    </source>
</evidence>
<keyword evidence="5" id="KW-0175">Coiled coil</keyword>
<proteinExistence type="predicted"/>
<dbReference type="PROSITE" id="PS51123">
    <property type="entry name" value="OMPA_2"/>
    <property type="match status" value="1"/>
</dbReference>
<dbReference type="SUPFAM" id="SSF103088">
    <property type="entry name" value="OmpA-like"/>
    <property type="match status" value="1"/>
</dbReference>
<dbReference type="PROSITE" id="PS01068">
    <property type="entry name" value="OMPA_1"/>
    <property type="match status" value="1"/>
</dbReference>